<proteinExistence type="predicted"/>
<keyword evidence="4" id="KW-1185">Reference proteome</keyword>
<feature type="transmembrane region" description="Helical" evidence="2">
    <location>
        <begin position="224"/>
        <end position="242"/>
    </location>
</feature>
<keyword evidence="2" id="KW-1133">Transmembrane helix</keyword>
<evidence type="ECO:0000256" key="1">
    <source>
        <dbReference type="SAM" id="MobiDB-lite"/>
    </source>
</evidence>
<feature type="compositionally biased region" description="Polar residues" evidence="1">
    <location>
        <begin position="20"/>
        <end position="46"/>
    </location>
</feature>
<evidence type="ECO:0000313" key="4">
    <source>
        <dbReference type="Proteomes" id="UP000796880"/>
    </source>
</evidence>
<accession>A0A8K0GZD5</accession>
<feature type="region of interest" description="Disordered" evidence="1">
    <location>
        <begin position="20"/>
        <end position="47"/>
    </location>
</feature>
<comment type="caution">
    <text evidence="3">The sequence shown here is derived from an EMBL/GenBank/DDBJ whole genome shotgun (WGS) entry which is preliminary data.</text>
</comment>
<dbReference type="AlphaFoldDB" id="A0A8K0GZD5"/>
<dbReference type="OrthoDB" id="784725at2759"/>
<keyword evidence="2" id="KW-0472">Membrane</keyword>
<dbReference type="Proteomes" id="UP000796880">
    <property type="component" value="Unassembled WGS sequence"/>
</dbReference>
<protein>
    <submittedName>
        <fullName evidence="3">Uncharacterized protein</fullName>
    </submittedName>
</protein>
<reference evidence="3" key="1">
    <citation type="submission" date="2020-03" db="EMBL/GenBank/DDBJ databases">
        <title>A high-quality chromosome-level genome assembly of a woody plant with both climbing and erect habits, Rhamnella rubrinervis.</title>
        <authorList>
            <person name="Lu Z."/>
            <person name="Yang Y."/>
            <person name="Zhu X."/>
            <person name="Sun Y."/>
        </authorList>
    </citation>
    <scope>NUCLEOTIDE SEQUENCE</scope>
    <source>
        <strain evidence="3">BYM</strain>
        <tissue evidence="3">Leaf</tissue>
    </source>
</reference>
<evidence type="ECO:0000313" key="3">
    <source>
        <dbReference type="EMBL" id="KAF3442833.1"/>
    </source>
</evidence>
<name>A0A8K0GZD5_9ROSA</name>
<keyword evidence="2" id="KW-0812">Transmembrane</keyword>
<evidence type="ECO:0000256" key="2">
    <source>
        <dbReference type="SAM" id="Phobius"/>
    </source>
</evidence>
<organism evidence="3 4">
    <name type="scientific">Rhamnella rubrinervis</name>
    <dbReference type="NCBI Taxonomy" id="2594499"/>
    <lineage>
        <taxon>Eukaryota</taxon>
        <taxon>Viridiplantae</taxon>
        <taxon>Streptophyta</taxon>
        <taxon>Embryophyta</taxon>
        <taxon>Tracheophyta</taxon>
        <taxon>Spermatophyta</taxon>
        <taxon>Magnoliopsida</taxon>
        <taxon>eudicotyledons</taxon>
        <taxon>Gunneridae</taxon>
        <taxon>Pentapetalae</taxon>
        <taxon>rosids</taxon>
        <taxon>fabids</taxon>
        <taxon>Rosales</taxon>
        <taxon>Rhamnaceae</taxon>
        <taxon>rhamnoid group</taxon>
        <taxon>Rhamneae</taxon>
        <taxon>Rhamnella</taxon>
    </lineage>
</organism>
<sequence length="266" mass="29323">MAILSLALVVHSTSETPLKLRLSNTTTSTPENQSEPSKSSYNLTSTDQDDEQLLTVLAIDNSEIQQPLVPQYFASSSPPAAGDDPLSLNYASPPPYYDEAFAPELDEILSPQYPPSPAPSFEALAPEPADEYDFSPEYPSRPPYDDVMAPEFAHNNDEFYSPLEAPTFPTPVSTTPASDSDVVPTPGSNMVSPFTYQADGQVPEFDEQETKGKDEFGEMKKRTVVGFVIFSVCLVGLGGFVYKKRKDDHMRRSSQYQCLSKKELEL</sequence>
<dbReference type="EMBL" id="VOIH02000007">
    <property type="protein sequence ID" value="KAF3442833.1"/>
    <property type="molecule type" value="Genomic_DNA"/>
</dbReference>
<gene>
    <name evidence="3" type="ORF">FNV43_RR16751</name>
</gene>